<keyword evidence="13" id="KW-1185">Reference proteome</keyword>
<dbReference type="InterPro" id="IPR055128">
    <property type="entry name" value="HypF_C_2"/>
</dbReference>
<evidence type="ECO:0000256" key="9">
    <source>
        <dbReference type="PROSITE-ProRule" id="PRU00520"/>
    </source>
</evidence>
<dbReference type="PANTHER" id="PTHR42959">
    <property type="entry name" value="CARBAMOYLTRANSFERASE"/>
    <property type="match status" value="1"/>
</dbReference>
<protein>
    <recommendedName>
        <fullName evidence="8">Carbamoyltransferase HypF</fullName>
        <ecNumber evidence="8">6.2.-.-</ecNumber>
    </recommendedName>
</protein>
<comment type="function">
    <text evidence="8">Involved in the maturation of [NiFe] hydrogenases. Along with HypE, it catalyzes the synthesis of the CN ligands of the active site iron of [NiFe]-hydrogenases. HypF functions as a carbamoyl transferase using carbamoylphosphate as a substrate and transferring the carboxamido moiety in an ATP-dependent reaction to the thiolate of the C-terminal cysteine of HypE yielding a protein-S-carboxamide.</text>
</comment>
<keyword evidence="12" id="KW-0808">Transferase</keyword>
<comment type="similarity">
    <text evidence="2 8">Belongs to the carbamoyltransferase HypF family.</text>
</comment>
<feature type="domain" description="Acylphosphatase-like" evidence="10">
    <location>
        <begin position="9"/>
        <end position="104"/>
    </location>
</feature>
<evidence type="ECO:0000259" key="10">
    <source>
        <dbReference type="PROSITE" id="PS51160"/>
    </source>
</evidence>
<dbReference type="SUPFAM" id="SSF54975">
    <property type="entry name" value="Acylphosphatase/BLUF domain-like"/>
    <property type="match status" value="1"/>
</dbReference>
<evidence type="ECO:0000313" key="12">
    <source>
        <dbReference type="EMBL" id="VTU07205.1"/>
    </source>
</evidence>
<gene>
    <name evidence="12" type="primary">hypF</name>
    <name evidence="12" type="ORF">SAMEA1410922_00755</name>
</gene>
<dbReference type="Pfam" id="PF01300">
    <property type="entry name" value="Sua5_yciO_yrdC"/>
    <property type="match status" value="1"/>
</dbReference>
<evidence type="ECO:0000256" key="4">
    <source>
        <dbReference type="ARBA" id="ARBA00022723"/>
    </source>
</evidence>
<dbReference type="Gene3D" id="3.30.420.360">
    <property type="match status" value="1"/>
</dbReference>
<evidence type="ECO:0000259" key="11">
    <source>
        <dbReference type="PROSITE" id="PS51163"/>
    </source>
</evidence>
<evidence type="ECO:0000256" key="3">
    <source>
        <dbReference type="ARBA" id="ARBA00022598"/>
    </source>
</evidence>
<proteinExistence type="inferred from homology"/>
<dbReference type="PROSITE" id="PS51163">
    <property type="entry name" value="YRDC"/>
    <property type="match status" value="1"/>
</dbReference>
<feature type="active site" evidence="9">
    <location>
        <position position="24"/>
    </location>
</feature>
<dbReference type="InterPro" id="IPR036046">
    <property type="entry name" value="Acylphosphatase-like_dom_sf"/>
</dbReference>
<dbReference type="InterPro" id="IPR004421">
    <property type="entry name" value="Carbamoyltransferase_HypF"/>
</dbReference>
<dbReference type="InterPro" id="IPR017945">
    <property type="entry name" value="DHBP_synth_RibB-like_a/b_dom"/>
</dbReference>
<dbReference type="PIRSF" id="PIRSF006256">
    <property type="entry name" value="CMPcnvr_hdrg_mat"/>
    <property type="match status" value="1"/>
</dbReference>
<dbReference type="EMBL" id="CABFKI010000004">
    <property type="protein sequence ID" value="VTU07205.1"/>
    <property type="molecule type" value="Genomic_DNA"/>
</dbReference>
<comment type="catalytic activity">
    <reaction evidence="7 8">
        <text>C-terminal L-cysteinyl-[HypE protein] + carbamoyl phosphate + ATP + H2O = C-terminal S-carboxamide-L-cysteinyl-[HypE protein] + AMP + phosphate + diphosphate + H(+)</text>
        <dbReference type="Rhea" id="RHEA:55636"/>
        <dbReference type="Rhea" id="RHEA-COMP:14247"/>
        <dbReference type="Rhea" id="RHEA-COMP:14392"/>
        <dbReference type="ChEBI" id="CHEBI:15377"/>
        <dbReference type="ChEBI" id="CHEBI:15378"/>
        <dbReference type="ChEBI" id="CHEBI:30616"/>
        <dbReference type="ChEBI" id="CHEBI:33019"/>
        <dbReference type="ChEBI" id="CHEBI:43474"/>
        <dbReference type="ChEBI" id="CHEBI:58228"/>
        <dbReference type="ChEBI" id="CHEBI:76913"/>
        <dbReference type="ChEBI" id="CHEBI:139126"/>
        <dbReference type="ChEBI" id="CHEBI:456215"/>
    </reaction>
</comment>
<dbReference type="InterPro" id="IPR041440">
    <property type="entry name" value="HypF_C"/>
</dbReference>
<dbReference type="Pfam" id="PF07503">
    <property type="entry name" value="zf-HYPF"/>
    <property type="match status" value="2"/>
</dbReference>
<dbReference type="InterPro" id="IPR017968">
    <property type="entry name" value="Acylphosphatase_CS"/>
</dbReference>
<dbReference type="EC" id="6.2.-.-" evidence="8"/>
<name>A0ABY6TIH2_9PAST</name>
<accession>A0ABY6TIH2</accession>
<evidence type="ECO:0000313" key="13">
    <source>
        <dbReference type="Proteomes" id="UP000308167"/>
    </source>
</evidence>
<keyword evidence="5" id="KW-0863">Zinc-finger</keyword>
<dbReference type="InterPro" id="IPR011125">
    <property type="entry name" value="Znf_HypF"/>
</dbReference>
<feature type="domain" description="YrdC-like" evidence="11">
    <location>
        <begin position="213"/>
        <end position="395"/>
    </location>
</feature>
<keyword evidence="3" id="KW-0436">Ligase</keyword>
<dbReference type="Gene3D" id="3.30.420.40">
    <property type="match status" value="1"/>
</dbReference>
<comment type="pathway">
    <text evidence="1 8">Protein modification; [NiFe] hydrogenase maturation.</text>
</comment>
<keyword evidence="4" id="KW-0479">Metal-binding</keyword>
<feature type="active site" evidence="9">
    <location>
        <position position="42"/>
    </location>
</feature>
<organism evidence="12 13">
    <name type="scientific">Actinobacillus porcinus</name>
    <dbReference type="NCBI Taxonomy" id="51048"/>
    <lineage>
        <taxon>Bacteria</taxon>
        <taxon>Pseudomonadati</taxon>
        <taxon>Pseudomonadota</taxon>
        <taxon>Gammaproteobacteria</taxon>
        <taxon>Pasteurellales</taxon>
        <taxon>Pasteurellaceae</taxon>
        <taxon>Actinobacillus</taxon>
    </lineage>
</organism>
<evidence type="ECO:0000256" key="5">
    <source>
        <dbReference type="ARBA" id="ARBA00022771"/>
    </source>
</evidence>
<dbReference type="GO" id="GO:0016740">
    <property type="term" value="F:transferase activity"/>
    <property type="evidence" value="ECO:0007669"/>
    <property type="project" value="UniProtKB-KW"/>
</dbReference>
<evidence type="ECO:0000256" key="6">
    <source>
        <dbReference type="ARBA" id="ARBA00022833"/>
    </source>
</evidence>
<dbReference type="Gene3D" id="3.30.110.120">
    <property type="match status" value="1"/>
</dbReference>
<comment type="catalytic activity">
    <reaction evidence="9">
        <text>an acyl phosphate + H2O = a carboxylate + phosphate + H(+)</text>
        <dbReference type="Rhea" id="RHEA:14965"/>
        <dbReference type="ChEBI" id="CHEBI:15377"/>
        <dbReference type="ChEBI" id="CHEBI:15378"/>
        <dbReference type="ChEBI" id="CHEBI:29067"/>
        <dbReference type="ChEBI" id="CHEBI:43474"/>
        <dbReference type="ChEBI" id="CHEBI:59918"/>
        <dbReference type="EC" id="3.6.1.7"/>
    </reaction>
</comment>
<dbReference type="PROSITE" id="PS00150">
    <property type="entry name" value="ACYLPHOSPHATASE_1"/>
    <property type="match status" value="1"/>
</dbReference>
<comment type="caution">
    <text evidence="12">The sequence shown here is derived from an EMBL/GenBank/DDBJ whole genome shotgun (WGS) entry which is preliminary data.</text>
</comment>
<dbReference type="Gene3D" id="3.90.870.50">
    <property type="match status" value="1"/>
</dbReference>
<dbReference type="PANTHER" id="PTHR42959:SF1">
    <property type="entry name" value="CARBAMOYLTRANSFERASE HYPF"/>
    <property type="match status" value="1"/>
</dbReference>
<evidence type="ECO:0000256" key="1">
    <source>
        <dbReference type="ARBA" id="ARBA00004711"/>
    </source>
</evidence>
<dbReference type="InterPro" id="IPR006070">
    <property type="entry name" value="Sua5-like_dom"/>
</dbReference>
<keyword evidence="6" id="KW-0862">Zinc</keyword>
<dbReference type="InterPro" id="IPR051060">
    <property type="entry name" value="Carbamoyltrans_HypF-like"/>
</dbReference>
<dbReference type="PROSITE" id="PS51160">
    <property type="entry name" value="ACYLPHOSPHATASE_3"/>
    <property type="match status" value="1"/>
</dbReference>
<dbReference type="SUPFAM" id="SSF55821">
    <property type="entry name" value="YrdC/RibB"/>
    <property type="match status" value="1"/>
</dbReference>
<evidence type="ECO:0000256" key="8">
    <source>
        <dbReference type="PIRNR" id="PIRNR006256"/>
    </source>
</evidence>
<sequence length="773" mass="87124">MMKTAHFYGVEIRVKGKVQGVGFRPFVWQLAKQYHLCGDVNNDGQGVLIRILFESKTKQKPTALSTFLTDLQNKLPPLAQITDLHIRETEWDNILDPHKFMIRESENNQMDTQIIPDAATCPACIADLFDSTNRRFRYPFTNCTHCGPRFTIIRAMPYDRKNTSMRNFPFCADCEREYKDPADRRFHAQPNACPVCGPEIWLSDGKQKTAQNHTALLAAVEKLRQGKIVAVKGLGGFHLACDATREQAIHLLRQRKQRPSKPFAVMVPDLTWLQGLNEAEKTQLQSSAAPIVLLPKQKTKRLHDSVAPSLNEIGVMLPSNPLQHLLMKEINLPLVMTSANQSGLPPVLDNNDAFSQLEGLADYWLLHNRDILQRADDSVIRVAFDGKETLRRARGYVPNETELQINNTKNILALGADLKNTFCLLRTNHAVVTQHLGDMQNEQIQRQLIRNITLFEQIYQFKPEVIAVDAHGGYFTRQLGKKLATEHGIPLIEVLHHHAHIISVQAEHHRLDETVIGLALDGIGMGENNRLWGGECLLVTQDKMQHLGGLPAVALAGGDMAAKQPWRNLLAHCLAFVPNWQDYEATKSVRSKNWQPLAKAIENQLNSPLISSAGRLFDAVACALDIVTERLTWEGEAACQLETLAWQYEQTVKDKSAVENQAVFMPLNADNRLDLAWFWQQWLPLQLPTAQKAWLFHCALAKGLADLARQQARQHKVKTIVLSGGVWHNRLLRYLIRKELTEFEILTPHQFPQGDGGIALGQAVIASLLCQNE</sequence>
<dbReference type="Pfam" id="PF22521">
    <property type="entry name" value="HypF_C_2"/>
    <property type="match status" value="1"/>
</dbReference>
<keyword evidence="9" id="KW-0378">Hydrolase</keyword>
<evidence type="ECO:0000256" key="2">
    <source>
        <dbReference type="ARBA" id="ARBA00008097"/>
    </source>
</evidence>
<dbReference type="Pfam" id="PF00708">
    <property type="entry name" value="Acylphosphatase"/>
    <property type="match status" value="1"/>
</dbReference>
<dbReference type="NCBIfam" id="TIGR00143">
    <property type="entry name" value="hypF"/>
    <property type="match status" value="1"/>
</dbReference>
<reference evidence="12 13" key="1">
    <citation type="submission" date="2019-05" db="EMBL/GenBank/DDBJ databases">
        <authorList>
            <consortium name="Pathogen Informatics"/>
        </authorList>
    </citation>
    <scope>NUCLEOTIDE SEQUENCE [LARGE SCALE GENOMIC DNA]</scope>
    <source>
        <strain evidence="12 13">NM319</strain>
    </source>
</reference>
<evidence type="ECO:0000256" key="7">
    <source>
        <dbReference type="ARBA" id="ARBA00048220"/>
    </source>
</evidence>
<dbReference type="Pfam" id="PF17788">
    <property type="entry name" value="HypF_C"/>
    <property type="match status" value="1"/>
</dbReference>
<dbReference type="InterPro" id="IPR001792">
    <property type="entry name" value="Acylphosphatase-like_dom"/>
</dbReference>
<dbReference type="Proteomes" id="UP000308167">
    <property type="component" value="Unassembled WGS sequence"/>
</dbReference>